<dbReference type="Pfam" id="PF03420">
    <property type="entry name" value="Peptidase_S77"/>
    <property type="match status" value="1"/>
</dbReference>
<dbReference type="InterPro" id="IPR005082">
    <property type="entry name" value="Peptidase_U9_T4_prohead"/>
</dbReference>
<organism evidence="1">
    <name type="scientific">marine metagenome</name>
    <dbReference type="NCBI Taxonomy" id="408172"/>
    <lineage>
        <taxon>unclassified sequences</taxon>
        <taxon>metagenomes</taxon>
        <taxon>ecological metagenomes</taxon>
    </lineage>
</organism>
<proteinExistence type="predicted"/>
<feature type="non-terminal residue" evidence="1">
    <location>
        <position position="1"/>
    </location>
</feature>
<evidence type="ECO:0008006" key="2">
    <source>
        <dbReference type="Google" id="ProtNLM"/>
    </source>
</evidence>
<sequence length="205" mass="22450">SPLEVLVEKTDGKKSVHIEGVFMQAEKKNKNGRIYEKKILESAVSKYVKEQVSQGRAVGELNHPEGPTVNLDKVSHKITNLEFQGNNVIGKASILKTPMGQIVEGLLEGGVKLGVSSRGMGTLENRKGGMYVRNDFMLASIDIVQDPSAPSAFVNGVMEGVDWVWNNGILEAQEIEKIETEIKRASTLALPSVEIKAFKNFLSKL</sequence>
<evidence type="ECO:0000313" key="1">
    <source>
        <dbReference type="EMBL" id="SVC65111.1"/>
    </source>
</evidence>
<reference evidence="1" key="1">
    <citation type="submission" date="2018-05" db="EMBL/GenBank/DDBJ databases">
        <authorList>
            <person name="Lanie J.A."/>
            <person name="Ng W.-L."/>
            <person name="Kazmierczak K.M."/>
            <person name="Andrzejewski T.M."/>
            <person name="Davidsen T.M."/>
            <person name="Wayne K.J."/>
            <person name="Tettelin H."/>
            <person name="Glass J.I."/>
            <person name="Rusch D."/>
            <person name="Podicherti R."/>
            <person name="Tsui H.-C.T."/>
            <person name="Winkler M.E."/>
        </authorList>
    </citation>
    <scope>NUCLEOTIDE SEQUENCE</scope>
</reference>
<name>A0A382NZV5_9ZZZZ</name>
<gene>
    <name evidence="1" type="ORF">METZ01_LOCUS317965</name>
</gene>
<accession>A0A382NZV5</accession>
<dbReference type="EMBL" id="UINC01103036">
    <property type="protein sequence ID" value="SVC65111.1"/>
    <property type="molecule type" value="Genomic_DNA"/>
</dbReference>
<protein>
    <recommendedName>
        <fullName evidence="2">Primosomal protein</fullName>
    </recommendedName>
</protein>
<dbReference type="AlphaFoldDB" id="A0A382NZV5"/>